<feature type="transmembrane region" description="Helical" evidence="1">
    <location>
        <begin position="61"/>
        <end position="94"/>
    </location>
</feature>
<dbReference type="InterPro" id="IPR008407">
    <property type="entry name" value="Brnchd-chn_aa_trnsp_AzlD"/>
</dbReference>
<protein>
    <submittedName>
        <fullName evidence="2">Branched-chain amino acid transporter</fullName>
    </submittedName>
</protein>
<gene>
    <name evidence="2" type="ORF">HNI00_08220</name>
</gene>
<dbReference type="AlphaFoldDB" id="A0AA96YAM3"/>
<accession>A0AA96YAM3</accession>
<feature type="transmembrane region" description="Helical" evidence="1">
    <location>
        <begin position="35"/>
        <end position="54"/>
    </location>
</feature>
<proteinExistence type="predicted"/>
<dbReference type="KEGG" id="tog:HNI00_08220"/>
<dbReference type="EMBL" id="CP053540">
    <property type="protein sequence ID" value="WOB43145.1"/>
    <property type="molecule type" value="Genomic_DNA"/>
</dbReference>
<sequence length="99" mass="10310">MSLTVLILLAGIGTFLMRTAGVWLPKAWVPTRWLAYLPLAVILAMAVASVMGLVSQPSETVATILATLVVVGGALCKWPLAVCILLGCGVFGVVSSLAW</sequence>
<keyword evidence="1" id="KW-0812">Transmembrane</keyword>
<name>A0AA96YAM3_9CYAN</name>
<evidence type="ECO:0000256" key="1">
    <source>
        <dbReference type="SAM" id="Phobius"/>
    </source>
</evidence>
<dbReference type="Pfam" id="PF05437">
    <property type="entry name" value="AzlD"/>
    <property type="match status" value="1"/>
</dbReference>
<keyword evidence="1" id="KW-1133">Transmembrane helix</keyword>
<reference evidence="2" key="1">
    <citation type="submission" date="2020-05" db="EMBL/GenBank/DDBJ databases">
        <authorList>
            <person name="Zhu T."/>
            <person name="Keshari N."/>
            <person name="Lu X."/>
        </authorList>
    </citation>
    <scope>NUCLEOTIDE SEQUENCE</scope>
    <source>
        <strain evidence="2">NK1-22</strain>
    </source>
</reference>
<evidence type="ECO:0000313" key="2">
    <source>
        <dbReference type="EMBL" id="WOB43145.1"/>
    </source>
</evidence>
<keyword evidence="1" id="KW-0472">Membrane</keyword>
<dbReference type="RefSeq" id="WP_316792346.1">
    <property type="nucleotide sequence ID" value="NZ_CP053540.1"/>
</dbReference>
<organism evidence="2">
    <name type="scientific">Thermoleptolyngbya oregonensis NK1-22</name>
    <dbReference type="NCBI Taxonomy" id="2547457"/>
    <lineage>
        <taxon>Bacteria</taxon>
        <taxon>Bacillati</taxon>
        <taxon>Cyanobacteriota</taxon>
        <taxon>Cyanophyceae</taxon>
        <taxon>Oculatellales</taxon>
        <taxon>Oculatellaceae</taxon>
        <taxon>Thermoleptolyngbya</taxon>
    </lineage>
</organism>